<organism evidence="1">
    <name type="scientific">freshwater metagenome</name>
    <dbReference type="NCBI Taxonomy" id="449393"/>
    <lineage>
        <taxon>unclassified sequences</taxon>
        <taxon>metagenomes</taxon>
        <taxon>ecological metagenomes</taxon>
    </lineage>
</organism>
<protein>
    <submittedName>
        <fullName evidence="1">Unannotated protein</fullName>
    </submittedName>
</protein>
<gene>
    <name evidence="1" type="ORF">UFOPK3574_00505</name>
</gene>
<evidence type="ECO:0000313" key="1">
    <source>
        <dbReference type="EMBL" id="CAB4335260.1"/>
    </source>
</evidence>
<accession>A0A6J5Z4H9</accession>
<dbReference type="AlphaFoldDB" id="A0A6J5Z4H9"/>
<dbReference type="EMBL" id="CAESAF010000038">
    <property type="protein sequence ID" value="CAB4335260.1"/>
    <property type="molecule type" value="Genomic_DNA"/>
</dbReference>
<sequence length="65" mass="6975">MRAPSLAEALLPVKSRSVINRIRALCEVNPWAIEDCVMCTEPLVGIALNSGTITTGRSALRKIPA</sequence>
<reference evidence="1" key="1">
    <citation type="submission" date="2020-05" db="EMBL/GenBank/DDBJ databases">
        <authorList>
            <person name="Chiriac C."/>
            <person name="Salcher M."/>
            <person name="Ghai R."/>
            <person name="Kavagutti S V."/>
        </authorList>
    </citation>
    <scope>NUCLEOTIDE SEQUENCE</scope>
</reference>
<proteinExistence type="predicted"/>
<name>A0A6J5Z4H9_9ZZZZ</name>